<comment type="similarity">
    <text evidence="1">Belongs to the cytochrome P450 family.</text>
</comment>
<dbReference type="InterPro" id="IPR050196">
    <property type="entry name" value="Cytochrome_P450_Monoox"/>
</dbReference>
<protein>
    <recommendedName>
        <fullName evidence="9">Cytochrome P450</fullName>
    </recommendedName>
</protein>
<gene>
    <name evidence="7" type="ORF">GCM10008943_26650</name>
</gene>
<keyword evidence="5" id="KW-0408">Iron</keyword>
<evidence type="ECO:0000256" key="3">
    <source>
        <dbReference type="ARBA" id="ARBA00022723"/>
    </source>
</evidence>
<keyword evidence="4" id="KW-0560">Oxidoreductase</keyword>
<organism evidence="7 8">
    <name type="scientific">Paenochrobactrum glaciei</name>
    <dbReference type="NCBI Taxonomy" id="486407"/>
    <lineage>
        <taxon>Bacteria</taxon>
        <taxon>Pseudomonadati</taxon>
        <taxon>Pseudomonadota</taxon>
        <taxon>Alphaproteobacteria</taxon>
        <taxon>Hyphomicrobiales</taxon>
        <taxon>Brucellaceae</taxon>
        <taxon>Paenochrobactrum</taxon>
    </lineage>
</organism>
<keyword evidence="3" id="KW-0479">Metal-binding</keyword>
<evidence type="ECO:0000256" key="6">
    <source>
        <dbReference type="ARBA" id="ARBA00023033"/>
    </source>
</evidence>
<keyword evidence="8" id="KW-1185">Reference proteome</keyword>
<dbReference type="SUPFAM" id="SSF48264">
    <property type="entry name" value="Cytochrome P450"/>
    <property type="match status" value="1"/>
</dbReference>
<dbReference type="PANTHER" id="PTHR24291:SF50">
    <property type="entry name" value="BIFUNCTIONAL ALBAFLAVENONE MONOOXYGENASE_TERPENE SYNTHASE"/>
    <property type="match status" value="1"/>
</dbReference>
<dbReference type="PANTHER" id="PTHR24291">
    <property type="entry name" value="CYTOCHROME P450 FAMILY 4"/>
    <property type="match status" value="1"/>
</dbReference>
<evidence type="ECO:0000313" key="7">
    <source>
        <dbReference type="EMBL" id="GAA0609714.1"/>
    </source>
</evidence>
<evidence type="ECO:0000256" key="5">
    <source>
        <dbReference type="ARBA" id="ARBA00023004"/>
    </source>
</evidence>
<proteinExistence type="inferred from homology"/>
<evidence type="ECO:0000256" key="2">
    <source>
        <dbReference type="ARBA" id="ARBA00022617"/>
    </source>
</evidence>
<dbReference type="InterPro" id="IPR001128">
    <property type="entry name" value="Cyt_P450"/>
</dbReference>
<dbReference type="PRINTS" id="PR00463">
    <property type="entry name" value="EP450I"/>
</dbReference>
<comment type="caution">
    <text evidence="7">The sequence shown here is derived from an EMBL/GenBank/DDBJ whole genome shotgun (WGS) entry which is preliminary data.</text>
</comment>
<dbReference type="Proteomes" id="UP001424441">
    <property type="component" value="Unassembled WGS sequence"/>
</dbReference>
<evidence type="ECO:0000256" key="1">
    <source>
        <dbReference type="ARBA" id="ARBA00010617"/>
    </source>
</evidence>
<sequence length="413" mass="46906">MSEASGICQRMYDLAKEHNGQNKYLTLNGVDILIIQRAEDADHILRLNAANYVKNLSWLRQIIGASRFSEDGEKWRRRQQISQPFFNKIDRDQLVSVTHKYALSALDTLIAKNDQPTLRDNVFRTLTSNILLDSFFGCTLDDIGLDLDILADLMELGSAFSFSTENTVDDFYQKTKSLPRLRRQMLESFSNFRQSPICNTPLMQKLLEAEKGADKINLTQELTAFIAAGSETSAATASWLCYLLAKNPDLQQKLRDDADTFWRSGEINWKHLSAFQSLTQFVSETLRLFPPTPLITRTALSDDVLGDQEIIKDQKIILSLIGIQHDRRFRDNPWQMTIDAPKSHKTSGDIMAFSMGPRVCGGKQFALIELVTLLATFVQHARFELTSDSDPAFHWKSQMLHKNGVPVRVLPLC</sequence>
<keyword evidence="2" id="KW-0349">Heme</keyword>
<dbReference type="InterPro" id="IPR002401">
    <property type="entry name" value="Cyt_P450_E_grp-I"/>
</dbReference>
<dbReference type="InterPro" id="IPR036396">
    <property type="entry name" value="Cyt_P450_sf"/>
</dbReference>
<dbReference type="Gene3D" id="1.10.630.10">
    <property type="entry name" value="Cytochrome P450"/>
    <property type="match status" value="1"/>
</dbReference>
<evidence type="ECO:0000313" key="8">
    <source>
        <dbReference type="Proteomes" id="UP001424441"/>
    </source>
</evidence>
<dbReference type="EMBL" id="BAAADE010000006">
    <property type="protein sequence ID" value="GAA0609714.1"/>
    <property type="molecule type" value="Genomic_DNA"/>
</dbReference>
<dbReference type="RefSeq" id="WP_343806433.1">
    <property type="nucleotide sequence ID" value="NZ_BAAADE010000006.1"/>
</dbReference>
<evidence type="ECO:0008006" key="9">
    <source>
        <dbReference type="Google" id="ProtNLM"/>
    </source>
</evidence>
<dbReference type="Pfam" id="PF00067">
    <property type="entry name" value="p450"/>
    <property type="match status" value="1"/>
</dbReference>
<dbReference type="CDD" id="cd00302">
    <property type="entry name" value="cytochrome_P450"/>
    <property type="match status" value="1"/>
</dbReference>
<accession>A0ABN1GEB9</accession>
<reference evidence="7 8" key="1">
    <citation type="journal article" date="2019" name="Int. J. Syst. Evol. Microbiol.">
        <title>The Global Catalogue of Microorganisms (GCM) 10K type strain sequencing project: providing services to taxonomists for standard genome sequencing and annotation.</title>
        <authorList>
            <consortium name="The Broad Institute Genomics Platform"/>
            <consortium name="The Broad Institute Genome Sequencing Center for Infectious Disease"/>
            <person name="Wu L."/>
            <person name="Ma J."/>
        </authorList>
    </citation>
    <scope>NUCLEOTIDE SEQUENCE [LARGE SCALE GENOMIC DNA]</scope>
    <source>
        <strain evidence="7 8">JCM 15115</strain>
    </source>
</reference>
<dbReference type="PRINTS" id="PR00385">
    <property type="entry name" value="P450"/>
</dbReference>
<keyword evidence="6" id="KW-0503">Monooxygenase</keyword>
<evidence type="ECO:0000256" key="4">
    <source>
        <dbReference type="ARBA" id="ARBA00023002"/>
    </source>
</evidence>
<name>A0ABN1GEB9_9HYPH</name>